<comment type="caution">
    <text evidence="1">The sequence shown here is derived from an EMBL/GenBank/DDBJ whole genome shotgun (WGS) entry which is preliminary data.</text>
</comment>
<dbReference type="EMBL" id="VIGI01000009">
    <property type="protein sequence ID" value="KAB8296237.1"/>
    <property type="molecule type" value="Genomic_DNA"/>
</dbReference>
<dbReference type="Proteomes" id="UP000326757">
    <property type="component" value="Unassembled WGS sequence"/>
</dbReference>
<evidence type="ECO:0000313" key="2">
    <source>
        <dbReference type="Proteomes" id="UP000326757"/>
    </source>
</evidence>
<keyword evidence="2" id="KW-1185">Reference proteome</keyword>
<protein>
    <submittedName>
        <fullName evidence="1">Uncharacterized protein</fullName>
    </submittedName>
</protein>
<reference evidence="1 2" key="1">
    <citation type="submission" date="2019-06" db="EMBL/GenBank/DDBJ databases">
        <title>Genome Sequence of the Brown Rot Fungal Pathogen Monilinia laxa.</title>
        <authorList>
            <person name="De Miccolis Angelini R.M."/>
            <person name="Landi L."/>
            <person name="Abate D."/>
            <person name="Pollastro S."/>
            <person name="Romanazzi G."/>
            <person name="Faretra F."/>
        </authorList>
    </citation>
    <scope>NUCLEOTIDE SEQUENCE [LARGE SCALE GENOMIC DNA]</scope>
    <source>
        <strain evidence="1 2">Mlax316</strain>
    </source>
</reference>
<proteinExistence type="predicted"/>
<evidence type="ECO:0000313" key="1">
    <source>
        <dbReference type="EMBL" id="KAB8296237.1"/>
    </source>
</evidence>
<sequence>MTEMMRDGIYMSVAFGMPFNTLFRGRWKRASKFQVPSFKFQVSIKGVFKFLNSHRHLSSTHLMAKSNIESEPSLIPCPFNLT</sequence>
<dbReference type="AlphaFoldDB" id="A0A5N6K245"/>
<gene>
    <name evidence="1" type="ORF">EYC80_009014</name>
</gene>
<accession>A0A5N6K245</accession>
<name>A0A5N6K245_MONLA</name>
<organism evidence="1 2">
    <name type="scientific">Monilinia laxa</name>
    <name type="common">Brown rot fungus</name>
    <name type="synonym">Sclerotinia laxa</name>
    <dbReference type="NCBI Taxonomy" id="61186"/>
    <lineage>
        <taxon>Eukaryota</taxon>
        <taxon>Fungi</taxon>
        <taxon>Dikarya</taxon>
        <taxon>Ascomycota</taxon>
        <taxon>Pezizomycotina</taxon>
        <taxon>Leotiomycetes</taxon>
        <taxon>Helotiales</taxon>
        <taxon>Sclerotiniaceae</taxon>
        <taxon>Monilinia</taxon>
    </lineage>
</organism>